<dbReference type="Proteomes" id="UP000254893">
    <property type="component" value="Unassembled WGS sequence"/>
</dbReference>
<organism evidence="3 4">
    <name type="scientific">Sphingobacterium spiritivorum</name>
    <name type="common">Flavobacterium spiritivorum</name>
    <dbReference type="NCBI Taxonomy" id="258"/>
    <lineage>
        <taxon>Bacteria</taxon>
        <taxon>Pseudomonadati</taxon>
        <taxon>Bacteroidota</taxon>
        <taxon>Sphingobacteriia</taxon>
        <taxon>Sphingobacteriales</taxon>
        <taxon>Sphingobacteriaceae</taxon>
        <taxon>Sphingobacterium</taxon>
    </lineage>
</organism>
<feature type="domain" description="TonB C-terminal" evidence="2">
    <location>
        <begin position="324"/>
        <end position="418"/>
    </location>
</feature>
<accession>A0A380CDI4</accession>
<dbReference type="RefSeq" id="WP_115170434.1">
    <property type="nucleotide sequence ID" value="NZ_UGYW01000002.1"/>
</dbReference>
<keyword evidence="1" id="KW-1133">Transmembrane helix</keyword>
<dbReference type="AlphaFoldDB" id="A0A380CDI4"/>
<feature type="transmembrane region" description="Helical" evidence="1">
    <location>
        <begin position="34"/>
        <end position="52"/>
    </location>
</feature>
<feature type="domain" description="TonB C-terminal" evidence="2">
    <location>
        <begin position="454"/>
        <end position="546"/>
    </location>
</feature>
<dbReference type="Gene3D" id="3.30.1150.10">
    <property type="match status" value="2"/>
</dbReference>
<gene>
    <name evidence="3" type="ORF">NCTC11388_02647</name>
</gene>
<dbReference type="GO" id="GO:0055085">
    <property type="term" value="P:transmembrane transport"/>
    <property type="evidence" value="ECO:0007669"/>
    <property type="project" value="InterPro"/>
</dbReference>
<dbReference type="GO" id="GO:0031992">
    <property type="term" value="F:energy transducer activity"/>
    <property type="evidence" value="ECO:0007669"/>
    <property type="project" value="TreeGrafter"/>
</dbReference>
<proteinExistence type="predicted"/>
<dbReference type="InterPro" id="IPR008756">
    <property type="entry name" value="Peptidase_M56"/>
</dbReference>
<evidence type="ECO:0000313" key="4">
    <source>
        <dbReference type="Proteomes" id="UP000254893"/>
    </source>
</evidence>
<dbReference type="PROSITE" id="PS52015">
    <property type="entry name" value="TONB_CTD"/>
    <property type="match status" value="2"/>
</dbReference>
<keyword evidence="1" id="KW-0472">Membrane</keyword>
<sequence length="546" mass="61553">MMTYLIMANCSMLVLYMLYYLLLRKLTFFQWNRVYLIGALLVSLIVPALQFLDFSDSIYAADIIPVIKMNMIAVQGDVIVLNPKPFTFSMIVVYWVTVGVALVYFLIRLLRIFRLFKKQNPNMSFSFLQQVYVGDAVANASLIYAHEDVHVKQRHTYDILFVEIIRIFNWFNPVLYFYIKELKFQHECIADQICSGQDKRSYAEVLVANAMNVPAHVMFHEFSNQSFLKKRIMMLFQNRSKSINKIKYILLLLLTVGLGVTALAFNKTLDVVNTDLVSKVIDVHLPQPDASSLQQQAVDLQDKKPTQQQEPVVKTAEVLPEPPGGMKAFMTFIGQNYVYPKAAVDNKVTGLVNIAFIVEKDGSLSNFKITKDMGYGTGEEAIRVLKMAEKWKPGLNNGKTVRVAYTIPLRLAAVSAAQNAEVEQRDISPKAGVSSPPDESIVFTKVEQSPAPTEGYQKFMMFIGNNYQYPSEAVKSGVNGKILLTFVVEKDGSLTDFKIAQDLGYGTGEAALAVLKKYNQKWTPGVQNGRPVRVMYTLPIQLNTVD</sequence>
<name>A0A380CDI4_SPHSI</name>
<dbReference type="PANTHER" id="PTHR33446">
    <property type="entry name" value="PROTEIN TONB-RELATED"/>
    <property type="match status" value="1"/>
</dbReference>
<protein>
    <submittedName>
        <fullName evidence="3">Antirepressor regulating drug resistance, predicted signal transduction N-terminal membrane component</fullName>
    </submittedName>
</protein>
<feature type="transmembrane region" description="Helical" evidence="1">
    <location>
        <begin position="248"/>
        <end position="265"/>
    </location>
</feature>
<dbReference type="InterPro" id="IPR037682">
    <property type="entry name" value="TonB_C"/>
</dbReference>
<feature type="transmembrane region" description="Helical" evidence="1">
    <location>
        <begin position="6"/>
        <end position="22"/>
    </location>
</feature>
<dbReference type="Pfam" id="PF03544">
    <property type="entry name" value="TonB_C"/>
    <property type="match status" value="2"/>
</dbReference>
<evidence type="ECO:0000256" key="1">
    <source>
        <dbReference type="SAM" id="Phobius"/>
    </source>
</evidence>
<feature type="transmembrane region" description="Helical" evidence="1">
    <location>
        <begin position="86"/>
        <end position="107"/>
    </location>
</feature>
<evidence type="ECO:0000259" key="2">
    <source>
        <dbReference type="PROSITE" id="PS52015"/>
    </source>
</evidence>
<dbReference type="InterPro" id="IPR051045">
    <property type="entry name" value="TonB-dependent_transducer"/>
</dbReference>
<dbReference type="Pfam" id="PF05569">
    <property type="entry name" value="Peptidase_M56"/>
    <property type="match status" value="1"/>
</dbReference>
<dbReference type="GO" id="GO:0098797">
    <property type="term" value="C:plasma membrane protein complex"/>
    <property type="evidence" value="ECO:0007669"/>
    <property type="project" value="TreeGrafter"/>
</dbReference>
<keyword evidence="1" id="KW-0812">Transmembrane</keyword>
<evidence type="ECO:0000313" key="3">
    <source>
        <dbReference type="EMBL" id="SUJ17088.1"/>
    </source>
</evidence>
<dbReference type="PANTHER" id="PTHR33446:SF2">
    <property type="entry name" value="PROTEIN TONB"/>
    <property type="match status" value="1"/>
</dbReference>
<dbReference type="EMBL" id="UGYW01000002">
    <property type="protein sequence ID" value="SUJ17088.1"/>
    <property type="molecule type" value="Genomic_DNA"/>
</dbReference>
<dbReference type="SUPFAM" id="SSF74653">
    <property type="entry name" value="TolA/TonB C-terminal domain"/>
    <property type="match status" value="2"/>
</dbReference>
<reference evidence="3 4" key="1">
    <citation type="submission" date="2018-06" db="EMBL/GenBank/DDBJ databases">
        <authorList>
            <consortium name="Pathogen Informatics"/>
            <person name="Doyle S."/>
        </authorList>
    </citation>
    <scope>NUCLEOTIDE SEQUENCE [LARGE SCALE GENOMIC DNA]</scope>
    <source>
        <strain evidence="3 4">NCTC11388</strain>
    </source>
</reference>